<dbReference type="EMBL" id="CP002869">
    <property type="protein sequence ID" value="AEI41324.1"/>
    <property type="molecule type" value="Genomic_DNA"/>
</dbReference>
<reference evidence="3" key="1">
    <citation type="submission" date="2011-06" db="EMBL/GenBank/DDBJ databases">
        <title>Complete genome sequence of Paenibacillus mucilaginosus KNP414.</title>
        <authorList>
            <person name="Wang J."/>
            <person name="Hu S."/>
            <person name="Hu X."/>
            <person name="Zhang B."/>
            <person name="Dong D."/>
            <person name="Zhang S."/>
            <person name="Zhao K."/>
            <person name="Wu D."/>
        </authorList>
    </citation>
    <scope>NUCLEOTIDE SEQUENCE [LARGE SCALE GENOMIC DNA]</scope>
    <source>
        <strain evidence="3">KNP414</strain>
    </source>
</reference>
<dbReference type="InterPro" id="IPR014617">
    <property type="entry name" value="YphA_Bacsu"/>
</dbReference>
<dbReference type="HOGENOM" id="CLU_1319878_0_0_9"/>
<evidence type="ECO:0000313" key="2">
    <source>
        <dbReference type="EMBL" id="AEI41324.1"/>
    </source>
</evidence>
<feature type="transmembrane region" description="Helical" evidence="1">
    <location>
        <begin position="80"/>
        <end position="98"/>
    </location>
</feature>
<proteinExistence type="predicted"/>
<sequence>MNPGYLSLLLIVVSLILIASGWKDVLIRGITRMSLLLFFMGWLIGTAWSFPAGEQAVNGVMLVLSALAAAVLVRSPGVLLRLHLLSVGMLLASVHFFLRETLPLAPMLVVVTPECTSALLVGLIGAVLLRSPAAQIGSVTLGLLMGEAMSFYAHKEAWAGVIGGPAFQDGWWLTVYAVRGCSMVVVTLHRSVRSALRFLWSSLRGDKE</sequence>
<evidence type="ECO:0000313" key="3">
    <source>
        <dbReference type="Proteomes" id="UP000006620"/>
    </source>
</evidence>
<name>F8FAS3_PAEMK</name>
<keyword evidence="1" id="KW-0812">Transmembrane</keyword>
<keyword evidence="1" id="KW-1133">Transmembrane helix</keyword>
<gene>
    <name evidence="2" type="ordered locus">KNP414_02763</name>
</gene>
<feature type="transmembrane region" description="Helical" evidence="1">
    <location>
        <begin position="6"/>
        <end position="22"/>
    </location>
</feature>
<feature type="transmembrane region" description="Helical" evidence="1">
    <location>
        <begin position="56"/>
        <end position="73"/>
    </location>
</feature>
<evidence type="ECO:0000256" key="1">
    <source>
        <dbReference type="SAM" id="Phobius"/>
    </source>
</evidence>
<organism evidence="2 3">
    <name type="scientific">Paenibacillus mucilaginosus (strain KNP414)</name>
    <dbReference type="NCBI Taxonomy" id="1036673"/>
    <lineage>
        <taxon>Bacteria</taxon>
        <taxon>Bacillati</taxon>
        <taxon>Bacillota</taxon>
        <taxon>Bacilli</taxon>
        <taxon>Bacillales</taxon>
        <taxon>Paenibacillaceae</taxon>
        <taxon>Paenibacillus</taxon>
    </lineage>
</organism>
<dbReference type="Pfam" id="PF24124">
    <property type="entry name" value="YphA"/>
    <property type="match status" value="1"/>
</dbReference>
<protein>
    <submittedName>
        <fullName evidence="2">Uncharacterized protein</fullName>
    </submittedName>
</protein>
<dbReference type="PATRIC" id="fig|1036673.3.peg.2521"/>
<feature type="transmembrane region" description="Helical" evidence="1">
    <location>
        <begin position="104"/>
        <end position="129"/>
    </location>
</feature>
<feature type="transmembrane region" description="Helical" evidence="1">
    <location>
        <begin position="34"/>
        <end position="50"/>
    </location>
</feature>
<dbReference type="KEGG" id="pms:KNP414_02763"/>
<keyword evidence="1" id="KW-0472">Membrane</keyword>
<dbReference type="AlphaFoldDB" id="F8FAS3"/>
<dbReference type="Proteomes" id="UP000006620">
    <property type="component" value="Chromosome"/>
</dbReference>
<accession>F8FAS3</accession>
<reference evidence="2 3" key="2">
    <citation type="journal article" date="2013" name="Genome Announc.">
        <title>Genome Sequence of Growth-Improving Paenibacillus mucilaginosus Strain KNP414.</title>
        <authorList>
            <person name="Lu J.J."/>
            <person name="Wang J.F."/>
            <person name="Hu X.F."/>
        </authorList>
    </citation>
    <scope>NUCLEOTIDE SEQUENCE [LARGE SCALE GENOMIC DNA]</scope>
    <source>
        <strain evidence="2 3">KNP414</strain>
    </source>
</reference>